<dbReference type="EMBL" id="CP021780">
    <property type="protein sequence ID" value="ASA23805.1"/>
    <property type="molecule type" value="Genomic_DNA"/>
</dbReference>
<evidence type="ECO:0000259" key="1">
    <source>
        <dbReference type="Pfam" id="PF00535"/>
    </source>
</evidence>
<dbReference type="KEGG" id="pdh:B9T62_25295"/>
<keyword evidence="3" id="KW-1185">Reference proteome</keyword>
<feature type="domain" description="Glycosyltransferase 2-like" evidence="1">
    <location>
        <begin position="8"/>
        <end position="120"/>
    </location>
</feature>
<reference evidence="2 3" key="1">
    <citation type="submission" date="2017-06" db="EMBL/GenBank/DDBJ databases">
        <title>Complete genome sequence of Paenibacillus donghaensis KCTC 13049T isolated from East Sea sediment, South Korea.</title>
        <authorList>
            <person name="Jung B.K."/>
            <person name="Hong S.-J."/>
            <person name="Shin J.-H."/>
        </authorList>
    </citation>
    <scope>NUCLEOTIDE SEQUENCE [LARGE SCALE GENOMIC DNA]</scope>
    <source>
        <strain evidence="2 3">KCTC 13049</strain>
    </source>
</reference>
<protein>
    <recommendedName>
        <fullName evidence="1">Glycosyltransferase 2-like domain-containing protein</fullName>
    </recommendedName>
</protein>
<dbReference type="CDD" id="cd00761">
    <property type="entry name" value="Glyco_tranf_GTA_type"/>
    <property type="match status" value="1"/>
</dbReference>
<dbReference type="OrthoDB" id="396512at2"/>
<evidence type="ECO:0000313" key="2">
    <source>
        <dbReference type="EMBL" id="ASA23805.1"/>
    </source>
</evidence>
<dbReference type="InterPro" id="IPR029044">
    <property type="entry name" value="Nucleotide-diphossugar_trans"/>
</dbReference>
<dbReference type="Proteomes" id="UP000249890">
    <property type="component" value="Chromosome"/>
</dbReference>
<name>A0A2Z2KI66_9BACL</name>
<dbReference type="AlphaFoldDB" id="A0A2Z2KI66"/>
<dbReference type="Gene3D" id="3.90.550.10">
    <property type="entry name" value="Spore Coat Polysaccharide Biosynthesis Protein SpsA, Chain A"/>
    <property type="match status" value="1"/>
</dbReference>
<dbReference type="SUPFAM" id="SSF53448">
    <property type="entry name" value="Nucleotide-diphospho-sugar transferases"/>
    <property type="match status" value="1"/>
</dbReference>
<sequence>MQDKYIISIIIPTKNRTEYALKTVEQILSISDTDIQLVLQDNSDTNELEEFLKPFLFDSRLKYNYTSEVLSFVDNFSLGVSLADGEYICIIGDDDGINPEIVKVARWASKNDVKAIKPEVQAIYFWPDNGISFRGGNENSGYMSISSISGNVKISKTKSELVKLLNNGCQKYLALDLVKLYHGLVKKSCMEEVKSETGVYFGGLSPDIYSAVALSIVIPEVISIKYPLTISGICKKSGSADSATGKHTGELKDAPHFRGHLEYNWADEVPRFYSVETIWADSSLAAVRDMKKKDLFDEFKLEYLTIYCLIKYNEFSDIIKRHYTNNSRQLYSYQQKKNLILAYLKAPTRDFINRVLNRLTRKRGDFIKLYDIRDIIQAEKAFSNYLTIGGLNVESIITEMELKYNEMKN</sequence>
<dbReference type="RefSeq" id="WP_087917791.1">
    <property type="nucleotide sequence ID" value="NZ_CP021780.1"/>
</dbReference>
<dbReference type="InterPro" id="IPR001173">
    <property type="entry name" value="Glyco_trans_2-like"/>
</dbReference>
<dbReference type="Pfam" id="PF00535">
    <property type="entry name" value="Glycos_transf_2"/>
    <property type="match status" value="1"/>
</dbReference>
<proteinExistence type="predicted"/>
<organism evidence="2 3">
    <name type="scientific">Paenibacillus donghaensis</name>
    <dbReference type="NCBI Taxonomy" id="414771"/>
    <lineage>
        <taxon>Bacteria</taxon>
        <taxon>Bacillati</taxon>
        <taxon>Bacillota</taxon>
        <taxon>Bacilli</taxon>
        <taxon>Bacillales</taxon>
        <taxon>Paenibacillaceae</taxon>
        <taxon>Paenibacillus</taxon>
    </lineage>
</organism>
<gene>
    <name evidence="2" type="ORF">B9T62_25295</name>
</gene>
<accession>A0A2Z2KI66</accession>
<evidence type="ECO:0000313" key="3">
    <source>
        <dbReference type="Proteomes" id="UP000249890"/>
    </source>
</evidence>